<dbReference type="SUPFAM" id="SSF51261">
    <property type="entry name" value="Duplicated hybrid motif"/>
    <property type="match status" value="1"/>
</dbReference>
<dbReference type="Gene3D" id="2.70.70.10">
    <property type="entry name" value="Glucose Permease (Domain IIA)"/>
    <property type="match status" value="1"/>
</dbReference>
<accession>A0ABV1J4C6</accession>
<name>A0ABV1J4C6_9FIRM</name>
<evidence type="ECO:0000313" key="4">
    <source>
        <dbReference type="EMBL" id="MEQ3353038.1"/>
    </source>
</evidence>
<comment type="caution">
    <text evidence="4">The sequence shown here is derived from an EMBL/GenBank/DDBJ whole genome shotgun (WGS) entry which is preliminary data.</text>
</comment>
<organism evidence="4 5">
    <name type="scientific">Aedoeadaptatus acetigenes</name>
    <dbReference type="NCBI Taxonomy" id="2981723"/>
    <lineage>
        <taxon>Bacteria</taxon>
        <taxon>Bacillati</taxon>
        <taxon>Bacillota</taxon>
        <taxon>Tissierellia</taxon>
        <taxon>Tissierellales</taxon>
        <taxon>Peptoniphilaceae</taxon>
        <taxon>Aedoeadaptatus</taxon>
    </lineage>
</organism>
<dbReference type="PROSITE" id="PS51109">
    <property type="entry name" value="G5"/>
    <property type="match status" value="1"/>
</dbReference>
<evidence type="ECO:0000259" key="3">
    <source>
        <dbReference type="PROSITE" id="PS51109"/>
    </source>
</evidence>
<dbReference type="InterPro" id="IPR011055">
    <property type="entry name" value="Dup_hybrid_motif"/>
</dbReference>
<dbReference type="Gene3D" id="2.20.230.10">
    <property type="entry name" value="Resuscitation-promoting factor rpfb"/>
    <property type="match status" value="1"/>
</dbReference>
<feature type="chain" id="PRO_5046553661" evidence="2">
    <location>
        <begin position="29"/>
        <end position="378"/>
    </location>
</feature>
<feature type="signal peptide" evidence="2">
    <location>
        <begin position="1"/>
        <end position="28"/>
    </location>
</feature>
<evidence type="ECO:0000313" key="5">
    <source>
        <dbReference type="Proteomes" id="UP001481872"/>
    </source>
</evidence>
<dbReference type="Pfam" id="PF01551">
    <property type="entry name" value="Peptidase_M23"/>
    <property type="match status" value="1"/>
</dbReference>
<evidence type="ECO:0000256" key="2">
    <source>
        <dbReference type="SAM" id="SignalP"/>
    </source>
</evidence>
<dbReference type="SMART" id="SM01208">
    <property type="entry name" value="G5"/>
    <property type="match status" value="1"/>
</dbReference>
<dbReference type="InterPro" id="IPR011098">
    <property type="entry name" value="G5_dom"/>
</dbReference>
<reference evidence="4 5" key="1">
    <citation type="submission" date="2024-04" db="EMBL/GenBank/DDBJ databases">
        <title>Human intestinal bacterial collection.</title>
        <authorList>
            <person name="Pauvert C."/>
            <person name="Hitch T.C.A."/>
            <person name="Clavel T."/>
        </authorList>
    </citation>
    <scope>NUCLEOTIDE SEQUENCE [LARGE SCALE GENOMIC DNA]</scope>
    <source>
        <strain evidence="4 5">CLA-SR-H026</strain>
    </source>
</reference>
<dbReference type="Proteomes" id="UP001481872">
    <property type="component" value="Unassembled WGS sequence"/>
</dbReference>
<dbReference type="EMBL" id="JBBNPS010000003">
    <property type="protein sequence ID" value="MEQ3353038.1"/>
    <property type="molecule type" value="Genomic_DNA"/>
</dbReference>
<protein>
    <submittedName>
        <fullName evidence="4">Peptidoglycan DD-metalloendopeptidase family protein</fullName>
    </submittedName>
</protein>
<sequence>MNKIRRTINIGALAAVMAAGMVHCPVFAASVAENPAPIAAEAHKAAEAVSVTVGDAVFYLKSPADYDALMAKLQNRFKAEGATVRRMDIEPQIKAEAVKTEEKILTVDEAFKLLLTGGREEAVYVAEETESLESVAKKFNMTVDEIKALNADWEDPLHKGSKINVLKPAPMVTVTLQQEKKAQSPVAFKTVKKEDPNQVKSVKKVLRAGKAGALETTTRVESENGKVTASVTEASRLVQEPVDEIVAVGTKEGLATGSFMTPTVGRLSSPFGPRWGRFHYGVDLANATGTDVVAADGGVVTRAGMAGSYGNLIIIDHQNGTSTRYAHLSAFNVKVGDVVQKGQSIGKIGSTGRSTGPHLHFEVRVGGVAKNPLDFIKL</sequence>
<gene>
    <name evidence="4" type="ORF">AAA081_01805</name>
</gene>
<dbReference type="InterPro" id="IPR036779">
    <property type="entry name" value="LysM_dom_sf"/>
</dbReference>
<dbReference type="InterPro" id="IPR050570">
    <property type="entry name" value="Cell_wall_metabolism_enzyme"/>
</dbReference>
<dbReference type="InterPro" id="IPR016047">
    <property type="entry name" value="M23ase_b-sheet_dom"/>
</dbReference>
<dbReference type="PANTHER" id="PTHR21666:SF270">
    <property type="entry name" value="MUREIN HYDROLASE ACTIVATOR ENVC"/>
    <property type="match status" value="1"/>
</dbReference>
<feature type="domain" description="G5" evidence="3">
    <location>
        <begin position="172"/>
        <end position="252"/>
    </location>
</feature>
<keyword evidence="5" id="KW-1185">Reference proteome</keyword>
<dbReference type="PANTHER" id="PTHR21666">
    <property type="entry name" value="PEPTIDASE-RELATED"/>
    <property type="match status" value="1"/>
</dbReference>
<keyword evidence="1 2" id="KW-0732">Signal</keyword>
<proteinExistence type="predicted"/>
<dbReference type="Gene3D" id="3.10.350.10">
    <property type="entry name" value="LysM domain"/>
    <property type="match status" value="1"/>
</dbReference>
<dbReference type="SUPFAM" id="SSF54106">
    <property type="entry name" value="LysM domain"/>
    <property type="match status" value="1"/>
</dbReference>
<dbReference type="CDD" id="cd12797">
    <property type="entry name" value="M23_peptidase"/>
    <property type="match status" value="1"/>
</dbReference>
<dbReference type="RefSeq" id="WP_349053446.1">
    <property type="nucleotide sequence ID" value="NZ_JBBNPS010000003.1"/>
</dbReference>
<evidence type="ECO:0000256" key="1">
    <source>
        <dbReference type="ARBA" id="ARBA00022729"/>
    </source>
</evidence>
<dbReference type="Pfam" id="PF07501">
    <property type="entry name" value="G5"/>
    <property type="match status" value="1"/>
</dbReference>